<dbReference type="EMBL" id="REGN01010463">
    <property type="protein sequence ID" value="RMZ98980.1"/>
    <property type="molecule type" value="Genomic_DNA"/>
</dbReference>
<dbReference type="FunFam" id="4.10.1000.10:FF:000001">
    <property type="entry name" value="zinc finger CCCH domain-containing protein 15-like"/>
    <property type="match status" value="1"/>
</dbReference>
<keyword evidence="1 5" id="KW-0479">Metal-binding</keyword>
<feature type="domain" description="C3H1-type" evidence="6">
    <location>
        <begin position="67"/>
        <end position="95"/>
    </location>
</feature>
<feature type="non-terminal residue" evidence="7">
    <location>
        <position position="134"/>
    </location>
</feature>
<protein>
    <submittedName>
        <fullName evidence="7">Zinc finger C3H1 type-like 1</fullName>
    </submittedName>
</protein>
<evidence type="ECO:0000259" key="6">
    <source>
        <dbReference type="PROSITE" id="PS50103"/>
    </source>
</evidence>
<organism evidence="7 8">
    <name type="scientific">Brachionus plicatilis</name>
    <name type="common">Marine rotifer</name>
    <name type="synonym">Brachionus muelleri</name>
    <dbReference type="NCBI Taxonomy" id="10195"/>
    <lineage>
        <taxon>Eukaryota</taxon>
        <taxon>Metazoa</taxon>
        <taxon>Spiralia</taxon>
        <taxon>Gnathifera</taxon>
        <taxon>Rotifera</taxon>
        <taxon>Eurotatoria</taxon>
        <taxon>Monogononta</taxon>
        <taxon>Pseudotrocha</taxon>
        <taxon>Ploima</taxon>
        <taxon>Brachionidae</taxon>
        <taxon>Brachionus</taxon>
    </lineage>
</organism>
<dbReference type="InterPro" id="IPR045877">
    <property type="entry name" value="ZFP36-like"/>
</dbReference>
<proteinExistence type="predicted"/>
<dbReference type="Pfam" id="PF00642">
    <property type="entry name" value="zf-CCCH"/>
    <property type="match status" value="2"/>
</dbReference>
<dbReference type="AlphaFoldDB" id="A0A3M7PJV0"/>
<keyword evidence="3 5" id="KW-0863">Zinc-finger</keyword>
<evidence type="ECO:0000256" key="3">
    <source>
        <dbReference type="ARBA" id="ARBA00022771"/>
    </source>
</evidence>
<sequence>MNKNTNTELNAHLTSKKLNFFYPPVIPTMPLLSLADFDKSLKLNQMLLSANLFGTVASAAKQTSYSRYKTELCRQFSENGQCKYGDKCQFAHGPQELKDVKRHPKYKTDFCKTFHSKGFCPYGPRCHFIHELAE</sequence>
<name>A0A3M7PJV0_BRAPC</name>
<evidence type="ECO:0000256" key="4">
    <source>
        <dbReference type="ARBA" id="ARBA00022833"/>
    </source>
</evidence>
<dbReference type="STRING" id="10195.A0A3M7PJV0"/>
<feature type="zinc finger region" description="C3H1-type" evidence="5">
    <location>
        <begin position="67"/>
        <end position="95"/>
    </location>
</feature>
<reference evidence="7 8" key="1">
    <citation type="journal article" date="2018" name="Sci. Rep.">
        <title>Genomic signatures of local adaptation to the degree of environmental predictability in rotifers.</title>
        <authorList>
            <person name="Franch-Gras L."/>
            <person name="Hahn C."/>
            <person name="Garcia-Roger E.M."/>
            <person name="Carmona M.J."/>
            <person name="Serra M."/>
            <person name="Gomez A."/>
        </authorList>
    </citation>
    <scope>NUCLEOTIDE SEQUENCE [LARGE SCALE GENOMIC DNA]</scope>
    <source>
        <strain evidence="7">HYR1</strain>
    </source>
</reference>
<evidence type="ECO:0000256" key="1">
    <source>
        <dbReference type="ARBA" id="ARBA00022723"/>
    </source>
</evidence>
<evidence type="ECO:0000256" key="5">
    <source>
        <dbReference type="PROSITE-ProRule" id="PRU00723"/>
    </source>
</evidence>
<dbReference type="InterPro" id="IPR000571">
    <property type="entry name" value="Znf_CCCH"/>
</dbReference>
<dbReference type="Gene3D" id="4.10.1000.10">
    <property type="entry name" value="Zinc finger, CCCH-type"/>
    <property type="match status" value="2"/>
</dbReference>
<evidence type="ECO:0000313" key="8">
    <source>
        <dbReference type="Proteomes" id="UP000276133"/>
    </source>
</evidence>
<evidence type="ECO:0000256" key="2">
    <source>
        <dbReference type="ARBA" id="ARBA00022737"/>
    </source>
</evidence>
<keyword evidence="8" id="KW-1185">Reference proteome</keyword>
<dbReference type="Proteomes" id="UP000276133">
    <property type="component" value="Unassembled WGS sequence"/>
</dbReference>
<feature type="zinc finger region" description="C3H1-type" evidence="5">
    <location>
        <begin position="105"/>
        <end position="133"/>
    </location>
</feature>
<gene>
    <name evidence="7" type="ORF">BpHYR1_030249</name>
</gene>
<dbReference type="PROSITE" id="PS50103">
    <property type="entry name" value="ZF_C3H1"/>
    <property type="match status" value="2"/>
</dbReference>
<dbReference type="PANTHER" id="PTHR12547:SF18">
    <property type="entry name" value="PROTEIN TIS11"/>
    <property type="match status" value="1"/>
</dbReference>
<keyword evidence="4 5" id="KW-0862">Zinc</keyword>
<dbReference type="InterPro" id="IPR036855">
    <property type="entry name" value="Znf_CCCH_sf"/>
</dbReference>
<evidence type="ECO:0000313" key="7">
    <source>
        <dbReference type="EMBL" id="RMZ98980.1"/>
    </source>
</evidence>
<dbReference type="SUPFAM" id="SSF90229">
    <property type="entry name" value="CCCH zinc finger"/>
    <property type="match status" value="2"/>
</dbReference>
<dbReference type="SMART" id="SM00356">
    <property type="entry name" value="ZnF_C3H1"/>
    <property type="match status" value="2"/>
</dbReference>
<dbReference type="GO" id="GO:0003729">
    <property type="term" value="F:mRNA binding"/>
    <property type="evidence" value="ECO:0007669"/>
    <property type="project" value="InterPro"/>
</dbReference>
<dbReference type="PANTHER" id="PTHR12547">
    <property type="entry name" value="CCCH ZINC FINGER/TIS11-RELATED"/>
    <property type="match status" value="1"/>
</dbReference>
<dbReference type="FunFam" id="4.10.1000.10:FF:000002">
    <property type="entry name" value="Zinc finger protein 36, C3H1 type-like 1"/>
    <property type="match status" value="1"/>
</dbReference>
<dbReference type="OrthoDB" id="410307at2759"/>
<dbReference type="GO" id="GO:0008270">
    <property type="term" value="F:zinc ion binding"/>
    <property type="evidence" value="ECO:0007669"/>
    <property type="project" value="UniProtKB-KW"/>
</dbReference>
<accession>A0A3M7PJV0</accession>
<feature type="domain" description="C3H1-type" evidence="6">
    <location>
        <begin position="105"/>
        <end position="133"/>
    </location>
</feature>
<keyword evidence="2" id="KW-0677">Repeat</keyword>
<comment type="caution">
    <text evidence="7">The sequence shown here is derived from an EMBL/GenBank/DDBJ whole genome shotgun (WGS) entry which is preliminary data.</text>
</comment>